<name>A0A7R7ID97_9FIRM</name>
<dbReference type="Gene3D" id="3.40.50.1820">
    <property type="entry name" value="alpha/beta hydrolase"/>
    <property type="match status" value="1"/>
</dbReference>
<organism evidence="1 2">
    <name type="scientific">Anaeromicropila herbilytica</name>
    <dbReference type="NCBI Taxonomy" id="2785025"/>
    <lineage>
        <taxon>Bacteria</taxon>
        <taxon>Bacillati</taxon>
        <taxon>Bacillota</taxon>
        <taxon>Clostridia</taxon>
        <taxon>Lachnospirales</taxon>
        <taxon>Lachnospiraceae</taxon>
        <taxon>Anaeromicropila</taxon>
    </lineage>
</organism>
<evidence type="ECO:0000313" key="2">
    <source>
        <dbReference type="Proteomes" id="UP000595897"/>
    </source>
</evidence>
<reference evidence="1 2" key="1">
    <citation type="submission" date="2020-11" db="EMBL/GenBank/DDBJ databases">
        <title>Draft genome sequencing of a Lachnospiraceae strain isolated from anoxic soil subjected to BSD treatment.</title>
        <authorList>
            <person name="Uek A."/>
            <person name="Tonouchi A."/>
        </authorList>
    </citation>
    <scope>NUCLEOTIDE SEQUENCE [LARGE SCALE GENOMIC DNA]</scope>
    <source>
        <strain evidence="1 2">TB5</strain>
    </source>
</reference>
<dbReference type="KEGG" id="ahb:bsdtb5_21090"/>
<dbReference type="EMBL" id="AP024169">
    <property type="protein sequence ID" value="BCN30814.1"/>
    <property type="molecule type" value="Genomic_DNA"/>
</dbReference>
<gene>
    <name evidence="1" type="ORF">bsdtb5_21090</name>
</gene>
<sequence length="211" mass="24742">MKKGLFLYGLNCTLDIWSDMIQNGDIEGTFIEYPHEITQNAHRISNITEWVYSEYGKNHYDYIVGHSMGGIIALELIAKFQFQCSTVIFIESNLRPAKEFYRNLMLPNNMIQYGDKVMNMMQNESSYYTEDLKISLKENFDYSSYISEISCKIYGIYGDRGIEEYSKRIEDLCLDKEIEEKIDFKFIKNSCHMPMIENPKELAEVLVNCIE</sequence>
<dbReference type="SUPFAM" id="SSF53474">
    <property type="entry name" value="alpha/beta-Hydrolases"/>
    <property type="match status" value="1"/>
</dbReference>
<proteinExistence type="predicted"/>
<dbReference type="InterPro" id="IPR029058">
    <property type="entry name" value="AB_hydrolase_fold"/>
</dbReference>
<dbReference type="AlphaFoldDB" id="A0A7R7ID97"/>
<dbReference type="RefSeq" id="WP_271716008.1">
    <property type="nucleotide sequence ID" value="NZ_AP024169.1"/>
</dbReference>
<protein>
    <recommendedName>
        <fullName evidence="3">Alpha/beta hydrolase</fullName>
    </recommendedName>
</protein>
<evidence type="ECO:0000313" key="1">
    <source>
        <dbReference type="EMBL" id="BCN30814.1"/>
    </source>
</evidence>
<keyword evidence="2" id="KW-1185">Reference proteome</keyword>
<dbReference type="Proteomes" id="UP000595897">
    <property type="component" value="Chromosome"/>
</dbReference>
<evidence type="ECO:0008006" key="3">
    <source>
        <dbReference type="Google" id="ProtNLM"/>
    </source>
</evidence>
<accession>A0A7R7ID97</accession>